<feature type="compositionally biased region" description="Polar residues" evidence="1">
    <location>
        <begin position="587"/>
        <end position="605"/>
    </location>
</feature>
<dbReference type="STRING" id="35608.A0A2U1Q755"/>
<dbReference type="PANTHER" id="PTHR36723:SF1">
    <property type="entry name" value="F22C12.19"/>
    <property type="match status" value="1"/>
</dbReference>
<feature type="compositionally biased region" description="Basic and acidic residues" evidence="1">
    <location>
        <begin position="643"/>
        <end position="655"/>
    </location>
</feature>
<sequence>MDAVELPLPAAIVSKIMSGCSSGVARVEFSKSERDLSATSLFHQDKDDNRNLNGSRPAFWSKMSDEDLYRQGGQLTSLRNEEALVDHDMGSVPEAKHSLRKSGKAVRSNGNSSRRSRVAHMEATLNVTGEVNISDVPKELGPYSGKYNISDKTQIAKQKTIISGKRSDKRNGKVSKSRFDSFSIKAGLSSFSSAAGGNNMLGVYGSKQDIYDFEKHVDEISLNELLDGSYKCPKSIKENEKKTEILHKSVLVSIRAASSILQLQKPKQTPNVAAAVDGTNNHNASSSLPNPAVSGTSTNNDSKGDAADPSSCNKVDNSCSGLADHHANILQFPLVAPKDVLDQLSLPPPKDLDVMLLDSMKPTSTSKVQNGGSLPTFPWSHVSGFKANPDVVKSTPNKSSCQGKWFRMRKSITSSGDTTSYLEDFQSLTYNKSLVPLECQQPGPTENEKSLMLSVSNATFDREVTPSGTRASSSKSPVEHSAGVLSAAQILCDIAARCRKLDQDGMVRWQKKSSQKSLRASKLTSDEKLEKALYTIPSSKFIGPSNLTNGPDETKSYTPKKFRMPVNEKSNDFSNPTTKGPYHWPTVTPQSSRSSPNKTFKNTSMEAKHHESSSSGMKRAITTPPSRLPSKPPKLRKLVPMEWKSRGDQKGNGKY</sequence>
<dbReference type="Proteomes" id="UP000245207">
    <property type="component" value="Unassembled WGS sequence"/>
</dbReference>
<keyword evidence="3" id="KW-1185">Reference proteome</keyword>
<evidence type="ECO:0000256" key="1">
    <source>
        <dbReference type="SAM" id="MobiDB-lite"/>
    </source>
</evidence>
<reference evidence="2 3" key="1">
    <citation type="journal article" date="2018" name="Mol. Plant">
        <title>The genome of Artemisia annua provides insight into the evolution of Asteraceae family and artemisinin biosynthesis.</title>
        <authorList>
            <person name="Shen Q."/>
            <person name="Zhang L."/>
            <person name="Liao Z."/>
            <person name="Wang S."/>
            <person name="Yan T."/>
            <person name="Shi P."/>
            <person name="Liu M."/>
            <person name="Fu X."/>
            <person name="Pan Q."/>
            <person name="Wang Y."/>
            <person name="Lv Z."/>
            <person name="Lu X."/>
            <person name="Zhang F."/>
            <person name="Jiang W."/>
            <person name="Ma Y."/>
            <person name="Chen M."/>
            <person name="Hao X."/>
            <person name="Li L."/>
            <person name="Tang Y."/>
            <person name="Lv G."/>
            <person name="Zhou Y."/>
            <person name="Sun X."/>
            <person name="Brodelius P.E."/>
            <person name="Rose J.K.C."/>
            <person name="Tang K."/>
        </authorList>
    </citation>
    <scope>NUCLEOTIDE SEQUENCE [LARGE SCALE GENOMIC DNA]</scope>
    <source>
        <strain evidence="3">cv. Huhao1</strain>
        <tissue evidence="2">Leaf</tissue>
    </source>
</reference>
<organism evidence="2 3">
    <name type="scientific">Artemisia annua</name>
    <name type="common">Sweet wormwood</name>
    <dbReference type="NCBI Taxonomy" id="35608"/>
    <lineage>
        <taxon>Eukaryota</taxon>
        <taxon>Viridiplantae</taxon>
        <taxon>Streptophyta</taxon>
        <taxon>Embryophyta</taxon>
        <taxon>Tracheophyta</taxon>
        <taxon>Spermatophyta</taxon>
        <taxon>Magnoliopsida</taxon>
        <taxon>eudicotyledons</taxon>
        <taxon>Gunneridae</taxon>
        <taxon>Pentapetalae</taxon>
        <taxon>asterids</taxon>
        <taxon>campanulids</taxon>
        <taxon>Asterales</taxon>
        <taxon>Asteraceae</taxon>
        <taxon>Asteroideae</taxon>
        <taxon>Anthemideae</taxon>
        <taxon>Artemisiinae</taxon>
        <taxon>Artemisia</taxon>
    </lineage>
</organism>
<name>A0A2U1Q755_ARTAN</name>
<dbReference type="OrthoDB" id="755659at2759"/>
<proteinExistence type="predicted"/>
<evidence type="ECO:0000313" key="2">
    <source>
        <dbReference type="EMBL" id="PWA93846.1"/>
    </source>
</evidence>
<evidence type="ECO:0000313" key="3">
    <source>
        <dbReference type="Proteomes" id="UP000245207"/>
    </source>
</evidence>
<accession>A0A2U1Q755</accession>
<feature type="region of interest" description="Disordered" evidence="1">
    <location>
        <begin position="565"/>
        <end position="655"/>
    </location>
</feature>
<protein>
    <submittedName>
        <fullName evidence="2">Uncharacterized protein</fullName>
    </submittedName>
</protein>
<feature type="compositionally biased region" description="Polar residues" evidence="1">
    <location>
        <begin position="278"/>
        <end position="301"/>
    </location>
</feature>
<gene>
    <name evidence="2" type="ORF">CTI12_AA066580</name>
</gene>
<dbReference type="EMBL" id="PKPP01000352">
    <property type="protein sequence ID" value="PWA93846.1"/>
    <property type="molecule type" value="Genomic_DNA"/>
</dbReference>
<feature type="region of interest" description="Disordered" evidence="1">
    <location>
        <begin position="92"/>
        <end position="117"/>
    </location>
</feature>
<comment type="caution">
    <text evidence="2">The sequence shown here is derived from an EMBL/GenBank/DDBJ whole genome shotgun (WGS) entry which is preliminary data.</text>
</comment>
<dbReference type="AlphaFoldDB" id="A0A2U1Q755"/>
<dbReference type="PANTHER" id="PTHR36723">
    <property type="entry name" value="F22C12.19"/>
    <property type="match status" value="1"/>
</dbReference>
<feature type="region of interest" description="Disordered" evidence="1">
    <location>
        <begin position="266"/>
        <end position="314"/>
    </location>
</feature>